<comment type="similarity">
    <text evidence="1">Belongs to the ABC transporter superfamily.</text>
</comment>
<reference evidence="7" key="2">
    <citation type="submission" date="2020-09" db="EMBL/GenBank/DDBJ databases">
        <authorList>
            <person name="Sun Q."/>
            <person name="Sedlacek I."/>
        </authorList>
    </citation>
    <scope>NUCLEOTIDE SEQUENCE</scope>
    <source>
        <strain evidence="7">CCM 7086</strain>
    </source>
</reference>
<dbReference type="GO" id="GO:0005524">
    <property type="term" value="F:ATP binding"/>
    <property type="evidence" value="ECO:0007669"/>
    <property type="project" value="UniProtKB-KW"/>
</dbReference>
<keyword evidence="2" id="KW-0813">Transport</keyword>
<dbReference type="RefSeq" id="WP_188395358.1">
    <property type="nucleotide sequence ID" value="NZ_BMCG01000002.1"/>
</dbReference>
<dbReference type="PROSITE" id="PS50893">
    <property type="entry name" value="ABC_TRANSPORTER_2"/>
    <property type="match status" value="1"/>
</dbReference>
<evidence type="ECO:0000256" key="5">
    <source>
        <dbReference type="ARBA" id="ARBA00022840"/>
    </source>
</evidence>
<dbReference type="EMBL" id="BMCG01000002">
    <property type="protein sequence ID" value="GGC05151.1"/>
    <property type="molecule type" value="Genomic_DNA"/>
</dbReference>
<dbReference type="SUPFAM" id="SSF52540">
    <property type="entry name" value="P-loop containing nucleoside triphosphate hydrolases"/>
    <property type="match status" value="1"/>
</dbReference>
<dbReference type="InterPro" id="IPR003593">
    <property type="entry name" value="AAA+_ATPase"/>
</dbReference>
<feature type="domain" description="ABC transporter" evidence="6">
    <location>
        <begin position="36"/>
        <end position="257"/>
    </location>
</feature>
<dbReference type="Proteomes" id="UP000620266">
    <property type="component" value="Unassembled WGS sequence"/>
</dbReference>
<accession>A0A8J2UK50</accession>
<organism evidence="7 8">
    <name type="scientific">Oxalicibacterium flavum</name>
    <dbReference type="NCBI Taxonomy" id="179467"/>
    <lineage>
        <taxon>Bacteria</taxon>
        <taxon>Pseudomonadati</taxon>
        <taxon>Pseudomonadota</taxon>
        <taxon>Betaproteobacteria</taxon>
        <taxon>Burkholderiales</taxon>
        <taxon>Oxalobacteraceae</taxon>
        <taxon>Oxalicibacterium</taxon>
    </lineage>
</organism>
<dbReference type="CDD" id="cd03220">
    <property type="entry name" value="ABC_KpsT_Wzt"/>
    <property type="match status" value="1"/>
</dbReference>
<dbReference type="InterPro" id="IPR015860">
    <property type="entry name" value="ABC_transpr_TagH-like"/>
</dbReference>
<dbReference type="GO" id="GO:0016020">
    <property type="term" value="C:membrane"/>
    <property type="evidence" value="ECO:0007669"/>
    <property type="project" value="InterPro"/>
</dbReference>
<dbReference type="InterPro" id="IPR003439">
    <property type="entry name" value="ABC_transporter-like_ATP-bd"/>
</dbReference>
<keyword evidence="4" id="KW-0547">Nucleotide-binding</keyword>
<dbReference type="GO" id="GO:0140359">
    <property type="term" value="F:ABC-type transporter activity"/>
    <property type="evidence" value="ECO:0007669"/>
    <property type="project" value="InterPro"/>
</dbReference>
<dbReference type="Pfam" id="PF00005">
    <property type="entry name" value="ABC_tran"/>
    <property type="match status" value="1"/>
</dbReference>
<evidence type="ECO:0000256" key="1">
    <source>
        <dbReference type="ARBA" id="ARBA00005417"/>
    </source>
</evidence>
<dbReference type="InterPro" id="IPR027417">
    <property type="entry name" value="P-loop_NTPase"/>
</dbReference>
<sequence>MSSEKLLLEVDGVSKKYCRNLALSLKYGFSDSIRGIFSNDSEPKKLRQNEFWSLRNISFSLKRGDRLGVLGKNGAGKSTLMKIISGITLPTEGRVSVAGKMDQMIELTSGFHPMMTGYQNARLRARIKGVSESDFQREIKRIVDFAELQDSIHTPVKYYSSGMRARLGFAVSTMNKPDILIIDEALAVGDLDFRLKCYEFISNYLEDTALIFVSHSLAHIKRFCNLGMVLESGKMKHYGDVQEAIDLYQEGGVSSGPKKMQGLNADALTFNITTNHFSEIDGIPVIGMGEGLIIKVQPHTLPSECIVSINITDDAGRALFEYRSDRDGGINALQPFHCEIGPFYLNSGVYRLNMAVHDRDGCSLLSYTPWKPFRCKSGVTGLAPFHPPGRWINT</sequence>
<proteinExistence type="inferred from homology"/>
<dbReference type="PANTHER" id="PTHR46743:SF2">
    <property type="entry name" value="TEICHOIC ACIDS EXPORT ATP-BINDING PROTEIN TAGH"/>
    <property type="match status" value="1"/>
</dbReference>
<keyword evidence="3" id="KW-0472">Membrane</keyword>
<evidence type="ECO:0000256" key="3">
    <source>
        <dbReference type="ARBA" id="ARBA00022475"/>
    </source>
</evidence>
<evidence type="ECO:0000259" key="6">
    <source>
        <dbReference type="PROSITE" id="PS50893"/>
    </source>
</evidence>
<comment type="caution">
    <text evidence="7">The sequence shown here is derived from an EMBL/GenBank/DDBJ whole genome shotgun (WGS) entry which is preliminary data.</text>
</comment>
<dbReference type="InterPro" id="IPR050683">
    <property type="entry name" value="Bact_Polysacc_Export_ATP-bd"/>
</dbReference>
<reference evidence="7" key="1">
    <citation type="journal article" date="2014" name="Int. J. Syst. Evol. Microbiol.">
        <title>Complete genome sequence of Corynebacterium casei LMG S-19264T (=DSM 44701T), isolated from a smear-ripened cheese.</title>
        <authorList>
            <consortium name="US DOE Joint Genome Institute (JGI-PGF)"/>
            <person name="Walter F."/>
            <person name="Albersmeier A."/>
            <person name="Kalinowski J."/>
            <person name="Ruckert C."/>
        </authorList>
    </citation>
    <scope>NUCLEOTIDE SEQUENCE</scope>
    <source>
        <strain evidence="7">CCM 7086</strain>
    </source>
</reference>
<gene>
    <name evidence="7" type="primary">xapH</name>
    <name evidence="7" type="ORF">GCM10007205_12920</name>
</gene>
<evidence type="ECO:0000313" key="8">
    <source>
        <dbReference type="Proteomes" id="UP000620266"/>
    </source>
</evidence>
<dbReference type="InterPro" id="IPR017871">
    <property type="entry name" value="ABC_transporter-like_CS"/>
</dbReference>
<dbReference type="PROSITE" id="PS00211">
    <property type="entry name" value="ABC_TRANSPORTER_1"/>
    <property type="match status" value="1"/>
</dbReference>
<dbReference type="AlphaFoldDB" id="A0A8J2UK50"/>
<evidence type="ECO:0000256" key="4">
    <source>
        <dbReference type="ARBA" id="ARBA00022741"/>
    </source>
</evidence>
<keyword evidence="8" id="KW-1185">Reference proteome</keyword>
<dbReference type="SMART" id="SM00382">
    <property type="entry name" value="AAA"/>
    <property type="match status" value="1"/>
</dbReference>
<dbReference type="PANTHER" id="PTHR46743">
    <property type="entry name" value="TEICHOIC ACIDS EXPORT ATP-BINDING PROTEIN TAGH"/>
    <property type="match status" value="1"/>
</dbReference>
<name>A0A8J2UK50_9BURK</name>
<evidence type="ECO:0000256" key="2">
    <source>
        <dbReference type="ARBA" id="ARBA00022448"/>
    </source>
</evidence>
<evidence type="ECO:0000313" key="7">
    <source>
        <dbReference type="EMBL" id="GGC05151.1"/>
    </source>
</evidence>
<keyword evidence="5 7" id="KW-0067">ATP-binding</keyword>
<keyword evidence="3" id="KW-1003">Cell membrane</keyword>
<dbReference type="Gene3D" id="3.40.50.300">
    <property type="entry name" value="P-loop containing nucleotide triphosphate hydrolases"/>
    <property type="match status" value="1"/>
</dbReference>
<protein>
    <submittedName>
        <fullName evidence="7">ABC transporter ATP-binding protein</fullName>
    </submittedName>
</protein>
<dbReference type="GO" id="GO:0016887">
    <property type="term" value="F:ATP hydrolysis activity"/>
    <property type="evidence" value="ECO:0007669"/>
    <property type="project" value="InterPro"/>
</dbReference>